<dbReference type="InterPro" id="IPR050889">
    <property type="entry name" value="Dendritic_Spine_Reg/Scaffold"/>
</dbReference>
<dbReference type="eggNOG" id="KOG4177">
    <property type="taxonomic scope" value="Eukaryota"/>
</dbReference>
<feature type="compositionally biased region" description="Basic and acidic residues" evidence="4">
    <location>
        <begin position="763"/>
        <end position="776"/>
    </location>
</feature>
<organism evidence="5 6">
    <name type="scientific">Phaeodactylum tricornutum (strain CCAP 1055/1)</name>
    <dbReference type="NCBI Taxonomy" id="556484"/>
    <lineage>
        <taxon>Eukaryota</taxon>
        <taxon>Sar</taxon>
        <taxon>Stramenopiles</taxon>
        <taxon>Ochrophyta</taxon>
        <taxon>Bacillariophyta</taxon>
        <taxon>Bacillariophyceae</taxon>
        <taxon>Bacillariophycidae</taxon>
        <taxon>Naviculales</taxon>
        <taxon>Phaeodactylaceae</taxon>
        <taxon>Phaeodactylum</taxon>
    </lineage>
</organism>
<reference evidence="6" key="2">
    <citation type="submission" date="2008-08" db="EMBL/GenBank/DDBJ databases">
        <authorList>
            <consortium name="Diatom Consortium"/>
            <person name="Grigoriev I."/>
            <person name="Grimwood J."/>
            <person name="Kuo A."/>
            <person name="Otillar R.P."/>
            <person name="Salamov A."/>
            <person name="Detter J.C."/>
            <person name="Lindquist E."/>
            <person name="Shapiro H."/>
            <person name="Lucas S."/>
            <person name="Glavina del Rio T."/>
            <person name="Pitluck S."/>
            <person name="Rokhsar D."/>
            <person name="Bowler C."/>
        </authorList>
    </citation>
    <scope>GENOME REANNOTATION</scope>
    <source>
        <strain evidence="6">CCAP 1055/1</strain>
    </source>
</reference>
<protein>
    <recommendedName>
        <fullName evidence="7">Ankyrin repeat protein</fullName>
    </recommendedName>
</protein>
<dbReference type="InParanoid" id="B7G674"/>
<dbReference type="STRING" id="556484.B7G674"/>
<dbReference type="EMBL" id="CM000618">
    <property type="protein sequence ID" value="EEC45813.1"/>
    <property type="molecule type" value="Genomic_DNA"/>
</dbReference>
<dbReference type="HOGENOM" id="CLU_358084_0_0_1"/>
<dbReference type="InterPro" id="IPR036770">
    <property type="entry name" value="Ankyrin_rpt-contain_sf"/>
</dbReference>
<dbReference type="OrthoDB" id="38351at2759"/>
<feature type="region of interest" description="Disordered" evidence="4">
    <location>
        <begin position="755"/>
        <end position="783"/>
    </location>
</feature>
<name>B7G674_PHATC</name>
<keyword evidence="6" id="KW-1185">Reference proteome</keyword>
<reference evidence="5 6" key="1">
    <citation type="journal article" date="2008" name="Nature">
        <title>The Phaeodactylum genome reveals the evolutionary history of diatom genomes.</title>
        <authorList>
            <person name="Bowler C."/>
            <person name="Allen A.E."/>
            <person name="Badger J.H."/>
            <person name="Grimwood J."/>
            <person name="Jabbari K."/>
            <person name="Kuo A."/>
            <person name="Maheswari U."/>
            <person name="Martens C."/>
            <person name="Maumus F."/>
            <person name="Otillar R.P."/>
            <person name="Rayko E."/>
            <person name="Salamov A."/>
            <person name="Vandepoele K."/>
            <person name="Beszteri B."/>
            <person name="Gruber A."/>
            <person name="Heijde M."/>
            <person name="Katinka M."/>
            <person name="Mock T."/>
            <person name="Valentin K."/>
            <person name="Verret F."/>
            <person name="Berges J.A."/>
            <person name="Brownlee C."/>
            <person name="Cadoret J.P."/>
            <person name="Chiovitti A."/>
            <person name="Choi C.J."/>
            <person name="Coesel S."/>
            <person name="De Martino A."/>
            <person name="Detter J.C."/>
            <person name="Durkin C."/>
            <person name="Falciatore A."/>
            <person name="Fournet J."/>
            <person name="Haruta M."/>
            <person name="Huysman M.J."/>
            <person name="Jenkins B.D."/>
            <person name="Jiroutova K."/>
            <person name="Jorgensen R.E."/>
            <person name="Joubert Y."/>
            <person name="Kaplan A."/>
            <person name="Kroger N."/>
            <person name="Kroth P.G."/>
            <person name="La Roche J."/>
            <person name="Lindquist E."/>
            <person name="Lommer M."/>
            <person name="Martin-Jezequel V."/>
            <person name="Lopez P.J."/>
            <person name="Lucas S."/>
            <person name="Mangogna M."/>
            <person name="McGinnis K."/>
            <person name="Medlin L.K."/>
            <person name="Montsant A."/>
            <person name="Oudot-Le Secq M.P."/>
            <person name="Napoli C."/>
            <person name="Obornik M."/>
            <person name="Parker M.S."/>
            <person name="Petit J.L."/>
            <person name="Porcel B.M."/>
            <person name="Poulsen N."/>
            <person name="Robison M."/>
            <person name="Rychlewski L."/>
            <person name="Rynearson T.A."/>
            <person name="Schmutz J."/>
            <person name="Shapiro H."/>
            <person name="Siaut M."/>
            <person name="Stanley M."/>
            <person name="Sussman M.R."/>
            <person name="Taylor A.R."/>
            <person name="Vardi A."/>
            <person name="von Dassow P."/>
            <person name="Vyverman W."/>
            <person name="Willis A."/>
            <person name="Wyrwicz L.S."/>
            <person name="Rokhsar D.S."/>
            <person name="Weissenbach J."/>
            <person name="Armbrust E.V."/>
            <person name="Green B.R."/>
            <person name="Van de Peer Y."/>
            <person name="Grigoriev I.V."/>
        </authorList>
    </citation>
    <scope>NUCLEOTIDE SEQUENCE [LARGE SCALE GENOMIC DNA]</scope>
    <source>
        <strain evidence="5 6">CCAP 1055/1</strain>
    </source>
</reference>
<evidence type="ECO:0000256" key="1">
    <source>
        <dbReference type="ARBA" id="ARBA00022737"/>
    </source>
</evidence>
<evidence type="ECO:0000256" key="4">
    <source>
        <dbReference type="SAM" id="MobiDB-lite"/>
    </source>
</evidence>
<feature type="repeat" description="ANK" evidence="3">
    <location>
        <begin position="414"/>
        <end position="446"/>
    </location>
</feature>
<keyword evidence="1" id="KW-0677">Repeat</keyword>
<feature type="region of interest" description="Disordered" evidence="4">
    <location>
        <begin position="622"/>
        <end position="658"/>
    </location>
</feature>
<dbReference type="Gene3D" id="1.25.40.20">
    <property type="entry name" value="Ankyrin repeat-containing domain"/>
    <property type="match status" value="3"/>
</dbReference>
<evidence type="ECO:0008006" key="7">
    <source>
        <dbReference type="Google" id="ProtNLM"/>
    </source>
</evidence>
<feature type="repeat" description="ANK" evidence="3">
    <location>
        <begin position="481"/>
        <end position="513"/>
    </location>
</feature>
<dbReference type="PaxDb" id="2850-Phatr48163"/>
<dbReference type="Pfam" id="PF00023">
    <property type="entry name" value="Ank"/>
    <property type="match status" value="1"/>
</dbReference>
<proteinExistence type="predicted"/>
<feature type="repeat" description="ANK" evidence="3">
    <location>
        <begin position="448"/>
        <end position="480"/>
    </location>
</feature>
<dbReference type="SUPFAM" id="SSF48403">
    <property type="entry name" value="Ankyrin repeat"/>
    <property type="match status" value="1"/>
</dbReference>
<dbReference type="InterPro" id="IPR002110">
    <property type="entry name" value="Ankyrin_rpt"/>
</dbReference>
<dbReference type="OMA" id="YCAHYNA"/>
<dbReference type="PANTHER" id="PTHR24166:SF52">
    <property type="entry name" value="ANKYRIN REPEAT DOMAIN-CONTAINING PROTEIN 65"/>
    <property type="match status" value="1"/>
</dbReference>
<dbReference type="KEGG" id="pti:PHATRDRAFT_48163"/>
<evidence type="ECO:0000313" key="5">
    <source>
        <dbReference type="EMBL" id="EEC45813.1"/>
    </source>
</evidence>
<keyword evidence="2 3" id="KW-0040">ANK repeat</keyword>
<evidence type="ECO:0000256" key="3">
    <source>
        <dbReference type="PROSITE-ProRule" id="PRU00023"/>
    </source>
</evidence>
<dbReference type="PROSITE" id="PS50297">
    <property type="entry name" value="ANK_REP_REGION"/>
    <property type="match status" value="4"/>
</dbReference>
<dbReference type="PROSITE" id="PS50088">
    <property type="entry name" value="ANK_REPEAT"/>
    <property type="match status" value="4"/>
</dbReference>
<dbReference type="Pfam" id="PF12796">
    <property type="entry name" value="Ank_2"/>
    <property type="match status" value="2"/>
</dbReference>
<dbReference type="AlphaFoldDB" id="B7G674"/>
<gene>
    <name evidence="5" type="ORF">PHATRDRAFT_48163</name>
</gene>
<dbReference type="SMART" id="SM00248">
    <property type="entry name" value="ANK"/>
    <property type="match status" value="7"/>
</dbReference>
<evidence type="ECO:0000256" key="2">
    <source>
        <dbReference type="ARBA" id="ARBA00023043"/>
    </source>
</evidence>
<accession>B7G674</accession>
<evidence type="ECO:0000313" key="6">
    <source>
        <dbReference type="Proteomes" id="UP000000759"/>
    </source>
</evidence>
<feature type="repeat" description="ANK" evidence="3">
    <location>
        <begin position="573"/>
        <end position="605"/>
    </location>
</feature>
<dbReference type="Proteomes" id="UP000000759">
    <property type="component" value="Chromosome 16"/>
</dbReference>
<dbReference type="RefSeq" id="XP_002182526.1">
    <property type="nucleotide sequence ID" value="XM_002182490.1"/>
</dbReference>
<sequence>MAFPGRTEDALFTAVAVGDHVQLSNVVAAHAHRALGNFLAMRQRWNVGACTSRSTRMEEKADEFHQVAAPYPFASPSDSRMAHSPQASHQACNDLLHELAAFLTNRVESRSSFGDSSYRPELERLVRDASASLTEIRPPANLVVYADGTTHWEPPPDAIDATVATTTLPHNNHIRAWCSTTPPVFDGSVANATPPPLGHGNGPAGGAGTILHLACAVDNPLALAFLLAIGADARSSHTAFRRLVVHEAACNGSLQCLTLLLETGRRLREMNEPKPARTTHSCSPTSASEFNLPYLPRRVQPNIESTTAVDSSETDPSCWRPYRAESSKLQCESEPELCRTRPSLDFVSLLWLFRDCAEQVKRGEITTLDAARQVLDYGSLSGVSKASLARSCALGSHLHVRSIGRPPGGTADGHGNTPLHWAAFKNETECVNLLLRYGSDPNARAHPSGWTPLHDAAYSNSRECIALLMDAGALVDARANSGATPLCFAAQEDSAEAAALLLRYGSDLQTRCAGGPVRDDNTIGPGGNPLHPHSRFSGYTPLHYCAHYNAHEAARVLLKHPTALAATEMADLNDRLPIHVAVARGSSDVLRELLHAGARVETRSRSYSQDSYLNDFGRPVTPIRLGSTAPPAPERVATPRRAQGASPRVSTPVSSPMLRSMIPSQPVMSAKPWNCLTQRSIDECRHLVAEAEKQWAPDRHLLFTPNDRRAVMQLLRVGKRLELDGTGIFIDLWPQVLSFCGRGWFEIEEVSAKSAMSEEMEPANDKDRGFAEDSDRSFSLSRF</sequence>
<dbReference type="GeneID" id="7203500"/>
<dbReference type="PANTHER" id="PTHR24166">
    <property type="entry name" value="ROLLING PEBBLES, ISOFORM B"/>
    <property type="match status" value="1"/>
</dbReference>